<protein>
    <recommendedName>
        <fullName evidence="3">Single-stranded DNA-binding protein</fullName>
    </recommendedName>
</protein>
<gene>
    <name evidence="5" type="ORF">DSYM_15780</name>
</gene>
<dbReference type="InterPro" id="IPR012340">
    <property type="entry name" value="NA-bd_OB-fold"/>
</dbReference>
<evidence type="ECO:0000313" key="5">
    <source>
        <dbReference type="EMBL" id="BBO20879.1"/>
    </source>
</evidence>
<evidence type="ECO:0000256" key="3">
    <source>
        <dbReference type="ARBA" id="ARBA00030596"/>
    </source>
</evidence>
<dbReference type="Gene3D" id="2.40.50.140">
    <property type="entry name" value="Nucleic acid-binding proteins"/>
    <property type="match status" value="1"/>
</dbReference>
<evidence type="ECO:0000256" key="1">
    <source>
        <dbReference type="ARBA" id="ARBA00022705"/>
    </source>
</evidence>
<proteinExistence type="predicted"/>
<sequence length="101" mass="11136">MINIEVKSTEVSTKSGNSARTGKPYSIREQVGVYAFLHDRDGKPNPYPTRITVILRDEQEPYPVGLYTLAPESLYADRFAQLSLGPVLRPVAGQKSTIKAA</sequence>
<evidence type="ECO:0000313" key="6">
    <source>
        <dbReference type="Proteomes" id="UP000662914"/>
    </source>
</evidence>
<keyword evidence="2" id="KW-0238">DNA-binding</keyword>
<feature type="compositionally biased region" description="Polar residues" evidence="4">
    <location>
        <begin position="9"/>
        <end position="20"/>
    </location>
</feature>
<dbReference type="InterPro" id="IPR003512">
    <property type="entry name" value="Phage_M13_G5P_DNA-bd"/>
</dbReference>
<evidence type="ECO:0000256" key="4">
    <source>
        <dbReference type="SAM" id="MobiDB-lite"/>
    </source>
</evidence>
<dbReference type="Pfam" id="PF02303">
    <property type="entry name" value="Phage_DNA_bind"/>
    <property type="match status" value="1"/>
</dbReference>
<dbReference type="SUPFAM" id="SSF50249">
    <property type="entry name" value="Nucleic acid-binding proteins"/>
    <property type="match status" value="1"/>
</dbReference>
<reference evidence="5" key="1">
    <citation type="journal article" name="DNA Res.">
        <title>The physiological potential of anammox bacteria as revealed by their core genome structure.</title>
        <authorList>
            <person name="Okubo T."/>
            <person name="Toyoda A."/>
            <person name="Fukuhara K."/>
            <person name="Uchiyama I."/>
            <person name="Harigaya Y."/>
            <person name="Kuroiwa M."/>
            <person name="Suzuki T."/>
            <person name="Murakami Y."/>
            <person name="Suwa Y."/>
            <person name="Takami H."/>
        </authorList>
    </citation>
    <scope>NUCLEOTIDE SEQUENCE</scope>
    <source>
        <strain evidence="5">317325-3</strain>
    </source>
</reference>
<accession>A0A809QZR2</accession>
<dbReference type="EMBL" id="AP021857">
    <property type="protein sequence ID" value="BBO20879.1"/>
    <property type="molecule type" value="Genomic_DNA"/>
</dbReference>
<dbReference type="GO" id="GO:0003697">
    <property type="term" value="F:single-stranded DNA binding"/>
    <property type="evidence" value="ECO:0007669"/>
    <property type="project" value="InterPro"/>
</dbReference>
<dbReference type="Proteomes" id="UP000662914">
    <property type="component" value="Chromosome"/>
</dbReference>
<dbReference type="KEGG" id="ddz:DSYM_15780"/>
<feature type="region of interest" description="Disordered" evidence="4">
    <location>
        <begin position="1"/>
        <end position="23"/>
    </location>
</feature>
<dbReference type="GO" id="GO:0006260">
    <property type="term" value="P:DNA replication"/>
    <property type="evidence" value="ECO:0007669"/>
    <property type="project" value="UniProtKB-KW"/>
</dbReference>
<organism evidence="5 6">
    <name type="scientific">Candidatus Desulfobacillus denitrificans</name>
    <dbReference type="NCBI Taxonomy" id="2608985"/>
    <lineage>
        <taxon>Bacteria</taxon>
        <taxon>Pseudomonadati</taxon>
        <taxon>Pseudomonadota</taxon>
        <taxon>Betaproteobacteria</taxon>
        <taxon>Candidatus Desulfobacillus</taxon>
    </lineage>
</organism>
<evidence type="ECO:0000256" key="2">
    <source>
        <dbReference type="ARBA" id="ARBA00023125"/>
    </source>
</evidence>
<keyword evidence="1" id="KW-0235">DNA replication</keyword>
<name>A0A809QZR2_9PROT</name>
<dbReference type="AlphaFoldDB" id="A0A809QZR2"/>